<accession>A0A0A9AYZ6</accession>
<dbReference type="EMBL" id="GBRH01245578">
    <property type="protein sequence ID" value="JAD52317.1"/>
    <property type="molecule type" value="Transcribed_RNA"/>
</dbReference>
<organism evidence="1">
    <name type="scientific">Arundo donax</name>
    <name type="common">Giant reed</name>
    <name type="synonym">Donax arundinaceus</name>
    <dbReference type="NCBI Taxonomy" id="35708"/>
    <lineage>
        <taxon>Eukaryota</taxon>
        <taxon>Viridiplantae</taxon>
        <taxon>Streptophyta</taxon>
        <taxon>Embryophyta</taxon>
        <taxon>Tracheophyta</taxon>
        <taxon>Spermatophyta</taxon>
        <taxon>Magnoliopsida</taxon>
        <taxon>Liliopsida</taxon>
        <taxon>Poales</taxon>
        <taxon>Poaceae</taxon>
        <taxon>PACMAD clade</taxon>
        <taxon>Arundinoideae</taxon>
        <taxon>Arundineae</taxon>
        <taxon>Arundo</taxon>
    </lineage>
</organism>
<evidence type="ECO:0000313" key="1">
    <source>
        <dbReference type="EMBL" id="JAD52317.1"/>
    </source>
</evidence>
<protein>
    <submittedName>
        <fullName evidence="1">Uncharacterized protein</fullName>
    </submittedName>
</protein>
<reference evidence="1" key="2">
    <citation type="journal article" date="2015" name="Data Brief">
        <title>Shoot transcriptome of the giant reed, Arundo donax.</title>
        <authorList>
            <person name="Barrero R.A."/>
            <person name="Guerrero F.D."/>
            <person name="Moolhuijzen P."/>
            <person name="Goolsby J.A."/>
            <person name="Tidwell J."/>
            <person name="Bellgard S.E."/>
            <person name="Bellgard M.I."/>
        </authorList>
    </citation>
    <scope>NUCLEOTIDE SEQUENCE</scope>
    <source>
        <tissue evidence="1">Shoot tissue taken approximately 20 cm above the soil surface</tissue>
    </source>
</reference>
<reference evidence="1" key="1">
    <citation type="submission" date="2014-09" db="EMBL/GenBank/DDBJ databases">
        <authorList>
            <person name="Magalhaes I.L.F."/>
            <person name="Oliveira U."/>
            <person name="Santos F.R."/>
            <person name="Vidigal T.H.D.A."/>
            <person name="Brescovit A.D."/>
            <person name="Santos A.J."/>
        </authorList>
    </citation>
    <scope>NUCLEOTIDE SEQUENCE</scope>
    <source>
        <tissue evidence="1">Shoot tissue taken approximately 20 cm above the soil surface</tissue>
    </source>
</reference>
<dbReference type="AlphaFoldDB" id="A0A0A9AYZ6"/>
<proteinExistence type="predicted"/>
<name>A0A0A9AYZ6_ARUDO</name>
<sequence>MFPKDEKTRIGANVHGKIALGSYLLPARQIVIDFK</sequence>